<dbReference type="Pfam" id="PF00270">
    <property type="entry name" value="DEAD"/>
    <property type="match status" value="1"/>
</dbReference>
<gene>
    <name evidence="2" type="ORF">CRE_03608</name>
</gene>
<feature type="domain" description="Helicase ATP-binding" evidence="1">
    <location>
        <begin position="33"/>
        <end position="176"/>
    </location>
</feature>
<organism evidence="3">
    <name type="scientific">Caenorhabditis remanei</name>
    <name type="common">Caenorhabditis vulgaris</name>
    <dbReference type="NCBI Taxonomy" id="31234"/>
    <lineage>
        <taxon>Eukaryota</taxon>
        <taxon>Metazoa</taxon>
        <taxon>Ecdysozoa</taxon>
        <taxon>Nematoda</taxon>
        <taxon>Chromadorea</taxon>
        <taxon>Rhabditida</taxon>
        <taxon>Rhabditina</taxon>
        <taxon>Rhabditomorpha</taxon>
        <taxon>Rhabditoidea</taxon>
        <taxon>Rhabditidae</taxon>
        <taxon>Peloderinae</taxon>
        <taxon>Caenorhabditis</taxon>
    </lineage>
</organism>
<name>E3NWX7_CAERE</name>
<sequence length="176" mass="19848">MKDEFQTLHPSVQRWVYKQGWPDLREIQKRALNPILSGDRDVLISASTAAGKTEAFFLPACSKVAYIEAGFGILYISPLKALINDQFRRLESLGEELKIPITPWHGDSSQSRKNSAKKNPLGILLITPESLESLLIRESGWLKTAFSNIKYIAIDEFHAFIGTDRGQHLLSLLNRI</sequence>
<reference evidence="2" key="1">
    <citation type="submission" date="2007-07" db="EMBL/GenBank/DDBJ databases">
        <title>PCAP assembly of the Caenorhabditis remanei genome.</title>
        <authorList>
            <consortium name="The Caenorhabditis remanei Sequencing Consortium"/>
            <person name="Wilson R.K."/>
        </authorList>
    </citation>
    <scope>NUCLEOTIDE SEQUENCE [LARGE SCALE GENOMIC DNA]</scope>
    <source>
        <strain evidence="2">PB4641</strain>
    </source>
</reference>
<dbReference type="GO" id="GO:0005524">
    <property type="term" value="F:ATP binding"/>
    <property type="evidence" value="ECO:0007669"/>
    <property type="project" value="InterPro"/>
</dbReference>
<dbReference type="GO" id="GO:0016887">
    <property type="term" value="F:ATP hydrolysis activity"/>
    <property type="evidence" value="ECO:0007669"/>
    <property type="project" value="TreeGrafter"/>
</dbReference>
<dbReference type="STRING" id="31234.E3NWX7"/>
<keyword evidence="3" id="KW-1185">Reference proteome</keyword>
<dbReference type="InterPro" id="IPR052511">
    <property type="entry name" value="ATP-dep_Helicase"/>
</dbReference>
<evidence type="ECO:0000313" key="3">
    <source>
        <dbReference type="Proteomes" id="UP000008281"/>
    </source>
</evidence>
<dbReference type="InterPro" id="IPR027417">
    <property type="entry name" value="P-loop_NTPase"/>
</dbReference>
<dbReference type="OrthoDB" id="249932at2759"/>
<protein>
    <recommendedName>
        <fullName evidence="1">Helicase ATP-binding domain-containing protein</fullName>
    </recommendedName>
</protein>
<dbReference type="GO" id="GO:0003677">
    <property type="term" value="F:DNA binding"/>
    <property type="evidence" value="ECO:0007669"/>
    <property type="project" value="TreeGrafter"/>
</dbReference>
<dbReference type="InterPro" id="IPR014001">
    <property type="entry name" value="Helicase_ATP-bd"/>
</dbReference>
<dbReference type="InterPro" id="IPR011545">
    <property type="entry name" value="DEAD/DEAH_box_helicase_dom"/>
</dbReference>
<dbReference type="PANTHER" id="PTHR47962:SF5">
    <property type="entry name" value="ATP-DEPENDENT HELICASE LHR-RELATED"/>
    <property type="match status" value="1"/>
</dbReference>
<dbReference type="HOGENOM" id="CLU_1526605_0_0_1"/>
<dbReference type="eggNOG" id="KOG0951">
    <property type="taxonomic scope" value="Eukaryota"/>
</dbReference>
<dbReference type="Proteomes" id="UP000008281">
    <property type="component" value="Unassembled WGS sequence"/>
</dbReference>
<dbReference type="AlphaFoldDB" id="E3NWX7"/>
<evidence type="ECO:0000259" key="1">
    <source>
        <dbReference type="PROSITE" id="PS51192"/>
    </source>
</evidence>
<dbReference type="PROSITE" id="PS51192">
    <property type="entry name" value="HELICASE_ATP_BIND_1"/>
    <property type="match status" value="1"/>
</dbReference>
<evidence type="ECO:0000313" key="2">
    <source>
        <dbReference type="EMBL" id="EFP06581.1"/>
    </source>
</evidence>
<proteinExistence type="predicted"/>
<dbReference type="InParanoid" id="E3NWX7"/>
<dbReference type="SMART" id="SM00487">
    <property type="entry name" value="DEXDc"/>
    <property type="match status" value="1"/>
</dbReference>
<dbReference type="PANTHER" id="PTHR47962">
    <property type="entry name" value="ATP-DEPENDENT HELICASE LHR-RELATED-RELATED"/>
    <property type="match status" value="1"/>
</dbReference>
<dbReference type="SUPFAM" id="SSF52540">
    <property type="entry name" value="P-loop containing nucleoside triphosphate hydrolases"/>
    <property type="match status" value="1"/>
</dbReference>
<dbReference type="EMBL" id="DS271906">
    <property type="protein sequence ID" value="EFP06581.1"/>
    <property type="molecule type" value="Genomic_DNA"/>
</dbReference>
<accession>E3NWX7</accession>
<dbReference type="Gene3D" id="3.40.50.300">
    <property type="entry name" value="P-loop containing nucleotide triphosphate hydrolases"/>
    <property type="match status" value="1"/>
</dbReference>